<keyword evidence="1" id="KW-0812">Transmembrane</keyword>
<protein>
    <submittedName>
        <fullName evidence="2">Uncharacterized protein</fullName>
    </submittedName>
</protein>
<sequence>MTTTPRPTPPRTGYLIAALVDVVLLYLINGYPGWRALPFLTEAARDVVVSFDIALAVGVVVNLVCLVLPHQLPIRVGEVVTTAAGLAALVHLNAVFPFTFDGGTVDWTTVTRLGLIFVIVVVSIALVVQLARLVIALLAPRHDDTPSNPRPVT</sequence>
<dbReference type="EMBL" id="BAAABU010000018">
    <property type="protein sequence ID" value="GAA0250497.1"/>
    <property type="molecule type" value="Genomic_DNA"/>
</dbReference>
<evidence type="ECO:0000256" key="1">
    <source>
        <dbReference type="SAM" id="Phobius"/>
    </source>
</evidence>
<feature type="transmembrane region" description="Helical" evidence="1">
    <location>
        <begin position="112"/>
        <end position="139"/>
    </location>
</feature>
<evidence type="ECO:0000313" key="2">
    <source>
        <dbReference type="EMBL" id="GAA0250497.1"/>
    </source>
</evidence>
<keyword evidence="3" id="KW-1185">Reference proteome</keyword>
<gene>
    <name evidence="2" type="ORF">GCM10010492_58350</name>
</gene>
<organism evidence="2 3">
    <name type="scientific">Saccharothrix mutabilis subsp. mutabilis</name>
    <dbReference type="NCBI Taxonomy" id="66855"/>
    <lineage>
        <taxon>Bacteria</taxon>
        <taxon>Bacillati</taxon>
        <taxon>Actinomycetota</taxon>
        <taxon>Actinomycetes</taxon>
        <taxon>Pseudonocardiales</taxon>
        <taxon>Pseudonocardiaceae</taxon>
        <taxon>Saccharothrix</taxon>
    </lineage>
</organism>
<evidence type="ECO:0000313" key="3">
    <source>
        <dbReference type="Proteomes" id="UP001500416"/>
    </source>
</evidence>
<accession>A0ABP3E2C2</accession>
<comment type="caution">
    <text evidence="2">The sequence shown here is derived from an EMBL/GenBank/DDBJ whole genome shotgun (WGS) entry which is preliminary data.</text>
</comment>
<proteinExistence type="predicted"/>
<dbReference type="RefSeq" id="WP_343937143.1">
    <property type="nucleotide sequence ID" value="NZ_BAAABU010000018.1"/>
</dbReference>
<keyword evidence="1" id="KW-1133">Transmembrane helix</keyword>
<reference evidence="3" key="1">
    <citation type="journal article" date="2019" name="Int. J. Syst. Evol. Microbiol.">
        <title>The Global Catalogue of Microorganisms (GCM) 10K type strain sequencing project: providing services to taxonomists for standard genome sequencing and annotation.</title>
        <authorList>
            <consortium name="The Broad Institute Genomics Platform"/>
            <consortium name="The Broad Institute Genome Sequencing Center for Infectious Disease"/>
            <person name="Wu L."/>
            <person name="Ma J."/>
        </authorList>
    </citation>
    <scope>NUCLEOTIDE SEQUENCE [LARGE SCALE GENOMIC DNA]</scope>
    <source>
        <strain evidence="3">JCM 3380</strain>
    </source>
</reference>
<dbReference type="Proteomes" id="UP001500416">
    <property type="component" value="Unassembled WGS sequence"/>
</dbReference>
<name>A0ABP3E2C2_9PSEU</name>
<feature type="transmembrane region" description="Helical" evidence="1">
    <location>
        <begin position="80"/>
        <end position="100"/>
    </location>
</feature>
<feature type="transmembrane region" description="Helical" evidence="1">
    <location>
        <begin position="48"/>
        <end position="68"/>
    </location>
</feature>
<keyword evidence="1" id="KW-0472">Membrane</keyword>
<feature type="transmembrane region" description="Helical" evidence="1">
    <location>
        <begin position="12"/>
        <end position="28"/>
    </location>
</feature>